<dbReference type="InterPro" id="IPR022085">
    <property type="entry name" value="OpdG"/>
</dbReference>
<keyword evidence="2" id="KW-1185">Reference proteome</keyword>
<gene>
    <name evidence="1" type="ORF">QBC41DRAFT_328095</name>
</gene>
<dbReference type="InterPro" id="IPR053204">
    <property type="entry name" value="Oxopyrrolidines_Biosynth-assoc"/>
</dbReference>
<comment type="caution">
    <text evidence="1">The sequence shown here is derived from an EMBL/GenBank/DDBJ whole genome shotgun (WGS) entry which is preliminary data.</text>
</comment>
<protein>
    <submittedName>
        <fullName evidence="1">Uncharacterized protein</fullName>
    </submittedName>
</protein>
<accession>A0AA40D729</accession>
<sequence>MSYSAFQESLQDLTSPGAVTAAVQKWVQMAQQQQPGDDLGDWMWLAWNAVISAAENTPVEQQDGLLLLLVELRKQEVPNRSVGDQKLWKDLPNLGMVARDAYNFGAFSPDSPEEGAKNDRLVGFLARLTGAVARDIDVETNKAKVSGDFALFGLWTLREVFEGIVDEQGRALGEKEFITADGELVQGADAQIASHAVNQASLWILGAGDYLWKLSKANTEFEQNLGIPGPHFKNRGWRGFNKERWAVWKRGFEKAQEWVVGEEAKKRVSDVVEKLAKLE</sequence>
<dbReference type="AlphaFoldDB" id="A0AA40D729"/>
<organism evidence="1 2">
    <name type="scientific">Cercophora samala</name>
    <dbReference type="NCBI Taxonomy" id="330535"/>
    <lineage>
        <taxon>Eukaryota</taxon>
        <taxon>Fungi</taxon>
        <taxon>Dikarya</taxon>
        <taxon>Ascomycota</taxon>
        <taxon>Pezizomycotina</taxon>
        <taxon>Sordariomycetes</taxon>
        <taxon>Sordariomycetidae</taxon>
        <taxon>Sordariales</taxon>
        <taxon>Lasiosphaeriaceae</taxon>
        <taxon>Cercophora</taxon>
    </lineage>
</organism>
<reference evidence="1" key="1">
    <citation type="submission" date="2023-06" db="EMBL/GenBank/DDBJ databases">
        <title>Genome-scale phylogeny and comparative genomics of the fungal order Sordariales.</title>
        <authorList>
            <consortium name="Lawrence Berkeley National Laboratory"/>
            <person name="Hensen N."/>
            <person name="Bonometti L."/>
            <person name="Westerberg I."/>
            <person name="Brannstrom I.O."/>
            <person name="Guillou S."/>
            <person name="Cros-Aarteil S."/>
            <person name="Calhoun S."/>
            <person name="Haridas S."/>
            <person name="Kuo A."/>
            <person name="Mondo S."/>
            <person name="Pangilinan J."/>
            <person name="Riley R."/>
            <person name="Labutti K."/>
            <person name="Andreopoulos B."/>
            <person name="Lipzen A."/>
            <person name="Chen C."/>
            <person name="Yanf M."/>
            <person name="Daum C."/>
            <person name="Ng V."/>
            <person name="Clum A."/>
            <person name="Steindorff A."/>
            <person name="Ohm R."/>
            <person name="Martin F."/>
            <person name="Silar P."/>
            <person name="Natvig D."/>
            <person name="Lalanne C."/>
            <person name="Gautier V."/>
            <person name="Ament-Velasquez S.L."/>
            <person name="Kruys A."/>
            <person name="Hutchinson M.I."/>
            <person name="Powell A.J."/>
            <person name="Barry K."/>
            <person name="Miller A.N."/>
            <person name="Grigoriev I.V."/>
            <person name="Debuchy R."/>
            <person name="Gladieux P."/>
            <person name="Thoren M.H."/>
            <person name="Johannesson H."/>
        </authorList>
    </citation>
    <scope>NUCLEOTIDE SEQUENCE</scope>
    <source>
        <strain evidence="1">CBS 307.81</strain>
    </source>
</reference>
<evidence type="ECO:0000313" key="2">
    <source>
        <dbReference type="Proteomes" id="UP001174997"/>
    </source>
</evidence>
<dbReference type="PANTHER" id="PTHR38797">
    <property type="entry name" value="NUCLEAR PORE COMPLEX PROTEIN NUP85-RELATED"/>
    <property type="match status" value="1"/>
</dbReference>
<dbReference type="EMBL" id="JAULSY010000113">
    <property type="protein sequence ID" value="KAK0665310.1"/>
    <property type="molecule type" value="Genomic_DNA"/>
</dbReference>
<evidence type="ECO:0000313" key="1">
    <source>
        <dbReference type="EMBL" id="KAK0665310.1"/>
    </source>
</evidence>
<proteinExistence type="predicted"/>
<dbReference type="Pfam" id="PF12311">
    <property type="entry name" value="DUF3632"/>
    <property type="match status" value="1"/>
</dbReference>
<dbReference type="Proteomes" id="UP001174997">
    <property type="component" value="Unassembled WGS sequence"/>
</dbReference>
<name>A0AA40D729_9PEZI</name>